<evidence type="ECO:0000256" key="1">
    <source>
        <dbReference type="ARBA" id="ARBA00004123"/>
    </source>
</evidence>
<evidence type="ECO:0000256" key="5">
    <source>
        <dbReference type="ARBA" id="ARBA00093456"/>
    </source>
</evidence>
<dbReference type="GO" id="GO:0000793">
    <property type="term" value="C:condensed chromosome"/>
    <property type="evidence" value="ECO:0007669"/>
    <property type="project" value="TreeGrafter"/>
</dbReference>
<protein>
    <submittedName>
        <fullName evidence="7">Fanconi anemia group D2 proteinlike [Takifugu rubripes]</fullName>
    </submittedName>
</protein>
<dbReference type="Pfam" id="PF14631">
    <property type="entry name" value="FancD2"/>
    <property type="match status" value="1"/>
</dbReference>
<dbReference type="PANTHER" id="PTHR32086:SF0">
    <property type="entry name" value="FANCONI ANEMIA GROUP D2 PROTEIN"/>
    <property type="match status" value="1"/>
</dbReference>
<evidence type="ECO:0000256" key="3">
    <source>
        <dbReference type="ARBA" id="ARBA00022843"/>
    </source>
</evidence>
<dbReference type="GO" id="GO:0031573">
    <property type="term" value="P:mitotic intra-S DNA damage checkpoint signaling"/>
    <property type="evidence" value="ECO:0007669"/>
    <property type="project" value="TreeGrafter"/>
</dbReference>
<feature type="region of interest" description="Disordered" evidence="6">
    <location>
        <begin position="71"/>
        <end position="93"/>
    </location>
</feature>
<evidence type="ECO:0000256" key="2">
    <source>
        <dbReference type="ARBA" id="ARBA00022499"/>
    </source>
</evidence>
<dbReference type="EMBL" id="HACA01018090">
    <property type="protein sequence ID" value="CDW35451.1"/>
    <property type="molecule type" value="Transcribed_RNA"/>
</dbReference>
<accession>A0A0K2UCM6</accession>
<feature type="region of interest" description="Disordered" evidence="6">
    <location>
        <begin position="885"/>
        <end position="927"/>
    </location>
</feature>
<evidence type="ECO:0000256" key="6">
    <source>
        <dbReference type="SAM" id="MobiDB-lite"/>
    </source>
</evidence>
<comment type="subcellular location">
    <subcellularLocation>
        <location evidence="1">Nucleus</location>
    </subcellularLocation>
</comment>
<organism evidence="7">
    <name type="scientific">Lepeophtheirus salmonis</name>
    <name type="common">Salmon louse</name>
    <name type="synonym">Caligus salmonis</name>
    <dbReference type="NCBI Taxonomy" id="72036"/>
    <lineage>
        <taxon>Eukaryota</taxon>
        <taxon>Metazoa</taxon>
        <taxon>Ecdysozoa</taxon>
        <taxon>Arthropoda</taxon>
        <taxon>Crustacea</taxon>
        <taxon>Multicrustacea</taxon>
        <taxon>Hexanauplia</taxon>
        <taxon>Copepoda</taxon>
        <taxon>Siphonostomatoida</taxon>
        <taxon>Caligidae</taxon>
        <taxon>Lepeophtheirus</taxon>
    </lineage>
</organism>
<feature type="compositionally biased region" description="Acidic residues" evidence="6">
    <location>
        <begin position="889"/>
        <end position="912"/>
    </location>
</feature>
<dbReference type="GO" id="GO:0007129">
    <property type="term" value="P:homologous chromosome pairing at meiosis"/>
    <property type="evidence" value="ECO:0007669"/>
    <property type="project" value="TreeGrafter"/>
</dbReference>
<dbReference type="PANTHER" id="PTHR32086">
    <property type="entry name" value="FANCONI ANEMIA GROUP D2 PROTEIN"/>
    <property type="match status" value="1"/>
</dbReference>
<dbReference type="GO" id="GO:0070182">
    <property type="term" value="F:DNA polymerase binding"/>
    <property type="evidence" value="ECO:0007669"/>
    <property type="project" value="TreeGrafter"/>
</dbReference>
<keyword evidence="4" id="KW-0539">Nucleus</keyword>
<evidence type="ECO:0000313" key="7">
    <source>
        <dbReference type="EMBL" id="CDW35451.1"/>
    </source>
</evidence>
<name>A0A0K2UCM6_LEPSM</name>
<dbReference type="AlphaFoldDB" id="A0A0K2UCM6"/>
<dbReference type="GO" id="GO:1990918">
    <property type="term" value="P:double-strand break repair involved in meiotic recombination"/>
    <property type="evidence" value="ECO:0007669"/>
    <property type="project" value="TreeGrafter"/>
</dbReference>
<evidence type="ECO:0000256" key="4">
    <source>
        <dbReference type="ARBA" id="ARBA00023242"/>
    </source>
</evidence>
<proteinExistence type="inferred from homology"/>
<comment type="similarity">
    <text evidence="5">Belongs to the Fanconi anemia protein FANCD2 family.</text>
</comment>
<dbReference type="GO" id="GO:0005634">
    <property type="term" value="C:nucleus"/>
    <property type="evidence" value="ECO:0007669"/>
    <property type="project" value="UniProtKB-SubCell"/>
</dbReference>
<dbReference type="InterPro" id="IPR029448">
    <property type="entry name" value="FANCD2"/>
</dbReference>
<feature type="compositionally biased region" description="Polar residues" evidence="6">
    <location>
        <begin position="71"/>
        <end position="86"/>
    </location>
</feature>
<dbReference type="GO" id="GO:0036297">
    <property type="term" value="P:interstrand cross-link repair"/>
    <property type="evidence" value="ECO:0007669"/>
    <property type="project" value="TreeGrafter"/>
</dbReference>
<dbReference type="OrthoDB" id="10259640at2759"/>
<reference evidence="7" key="1">
    <citation type="submission" date="2014-05" db="EMBL/GenBank/DDBJ databases">
        <authorList>
            <person name="Chronopoulou M."/>
        </authorList>
    </citation>
    <scope>NUCLEOTIDE SEQUENCE</scope>
    <source>
        <tissue evidence="7">Whole organism</tissue>
    </source>
</reference>
<sequence>MDTMSLDQVRRIMDILSLLAYHKPSEQSIIRDDVHIVVTKQLSSVNPLIKRMGVIGAVVTIKNMSRFQSNVEEQPDLNTTSSSIASTLDAGSRPSLPSAILRQAKDLLINVRVMTNKVGEFAGLFMDELASVMQTGNVDRRLGKWIKETVANDFQECFIKDVVPDLKPDDEFLDYSLQWGLEDIEDSSSGSDDPPFQIALNLSPMVSRSYNINGETPKLEVTKAARFIPHFRLLKTCVFVRNKGDLSEIDALLGCSTWFIETNVIRKIETLSQMERNVVCSSLFYAINWYREILNAFAPAEDSDYNTKVVSVLQIIIRLRHRLKLCLPYNPEFIPPPVLHSIDVSKWKPPIFSSTQVKKAKGRGKGKKKAKLSESQISHSSTKTVASGTQIASSSPNLNYDLEVSYAPFFRELDLDAFHILGYDTLLIDVPKEEDDYNDEEDLKSSKIRGPELLFLLKDIFNKLDHVLIAKANPFKGFPGAIVNELKNAGFSNLDVMPKKMIAIFGVKIIEYVLANLEVIQEYYVRLIKMNDEDIGNEDTLYDANTPNLMLCLEYGLKILDKLFNWNGFGSRTNRILLKEGLSKLASRVHGELNAQSSLNDLVEATVTYICKFGETTFCSVGFGAALIKFLETLKNLDDSDEESTYVNGKTGELCENFLKKEWKDPSGKLDKTSLYKKNVEYILTQFLSNQETTELLEKYIDELEVVVESGKSSLYCTFTTATLQFHFRALFVSLIYYAQTITYGVRKNHEEQLDAWSALIMLLYKLVMVVKVTPSRVLISVVAKQSRVFLNHFIKNGMPMIDKIFKSSKLDVVSILKSLQRVTRFLQHVCSHSKLQNDLNLSNYVPLLKKTLETFVYRVKVTLAYNDCLDAFLMGNLKNRNLQGAEIPNEESDEEEEEETTDRSDEEDDTESSNTEELRQSLSIEV</sequence>
<keyword evidence="2" id="KW-1017">Isopeptide bond</keyword>
<keyword evidence="3" id="KW-0832">Ubl conjugation</keyword>